<dbReference type="InParanoid" id="Q3A961"/>
<proteinExistence type="predicted"/>
<gene>
    <name evidence="1" type="ordered locus">CHY_2530</name>
</gene>
<evidence type="ECO:0000313" key="2">
    <source>
        <dbReference type="Proteomes" id="UP000002706"/>
    </source>
</evidence>
<sequence length="36" mass="3912">MMMVMAFKPPFSVQSSKIFWFGQKWAGGVGSALGAM</sequence>
<dbReference type="EMBL" id="CP000141">
    <property type="protein sequence ID" value="ABB15764.1"/>
    <property type="molecule type" value="Genomic_DNA"/>
</dbReference>
<organism evidence="1 2">
    <name type="scientific">Carboxydothermus hydrogenoformans (strain ATCC BAA-161 / DSM 6008 / Z-2901)</name>
    <dbReference type="NCBI Taxonomy" id="246194"/>
    <lineage>
        <taxon>Bacteria</taxon>
        <taxon>Bacillati</taxon>
        <taxon>Bacillota</taxon>
        <taxon>Clostridia</taxon>
        <taxon>Thermoanaerobacterales</taxon>
        <taxon>Thermoanaerobacteraceae</taxon>
        <taxon>Carboxydothermus</taxon>
    </lineage>
</organism>
<protein>
    <submittedName>
        <fullName evidence="1">Uncharacterized protein</fullName>
    </submittedName>
</protein>
<name>Q3A961_CARHZ</name>
<dbReference type="AlphaFoldDB" id="Q3A961"/>
<dbReference type="KEGG" id="chy:CHY_2530"/>
<keyword evidence="2" id="KW-1185">Reference proteome</keyword>
<dbReference type="Proteomes" id="UP000002706">
    <property type="component" value="Chromosome"/>
</dbReference>
<evidence type="ECO:0000313" key="1">
    <source>
        <dbReference type="EMBL" id="ABB15764.1"/>
    </source>
</evidence>
<accession>Q3A961</accession>
<reference evidence="1 2" key="1">
    <citation type="journal article" date="2005" name="PLoS Genet.">
        <title>Life in hot carbon monoxide: the complete genome sequence of Carboxydothermus hydrogenoformans Z-2901.</title>
        <authorList>
            <person name="Wu M."/>
            <person name="Ren Q."/>
            <person name="Durkin A.S."/>
            <person name="Daugherty S.C."/>
            <person name="Brinkac L.M."/>
            <person name="Dodson R.J."/>
            <person name="Madupu R."/>
            <person name="Sullivan S.A."/>
            <person name="Kolonay J.F."/>
            <person name="Haft D.H."/>
            <person name="Nelson W.C."/>
            <person name="Tallon L.J."/>
            <person name="Jones K.M."/>
            <person name="Ulrich L.E."/>
            <person name="Gonzalez J.M."/>
            <person name="Zhulin I.B."/>
            <person name="Robb F.T."/>
            <person name="Eisen J.A."/>
        </authorList>
    </citation>
    <scope>NUCLEOTIDE SEQUENCE [LARGE SCALE GENOMIC DNA]</scope>
    <source>
        <strain evidence="2">ATCC BAA-161 / DSM 6008 / Z-2901</strain>
    </source>
</reference>
<dbReference type="HOGENOM" id="CLU_3355229_0_0_9"/>